<dbReference type="PANTHER" id="PTHR30414">
    <property type="entry name" value="MINICONDUCTANCE MECHANOSENSITIVE CHANNEL YBDG"/>
    <property type="match status" value="1"/>
</dbReference>
<keyword evidence="1" id="KW-0472">Membrane</keyword>
<dbReference type="GO" id="GO:0008381">
    <property type="term" value="F:mechanosensitive monoatomic ion channel activity"/>
    <property type="evidence" value="ECO:0007669"/>
    <property type="project" value="InterPro"/>
</dbReference>
<dbReference type="GO" id="GO:0005886">
    <property type="term" value="C:plasma membrane"/>
    <property type="evidence" value="ECO:0007669"/>
    <property type="project" value="TreeGrafter"/>
</dbReference>
<sequence>MQKIVMRWLEQFGLEFTHMTSLVLVLTLIALTAVVIHLLLHRLLLSRLRRRGLQSENMWLKVLTQHNLFHRLALLFQGVIVNLQAVFWLHPGTDAGNALIIAAQLWILLYALLSLFSLLDILL</sequence>
<organism evidence="2 3">
    <name type="scientific">Edwardsiella tarda ATCC 23685</name>
    <dbReference type="NCBI Taxonomy" id="500638"/>
    <lineage>
        <taxon>Bacteria</taxon>
        <taxon>Pseudomonadati</taxon>
        <taxon>Pseudomonadota</taxon>
        <taxon>Gammaproteobacteria</taxon>
        <taxon>Enterobacterales</taxon>
        <taxon>Hafniaceae</taxon>
        <taxon>Edwardsiella</taxon>
    </lineage>
</organism>
<dbReference type="EMBL" id="ADGK01000333">
    <property type="protein sequence ID" value="EFE21004.1"/>
    <property type="molecule type" value="Genomic_DNA"/>
</dbReference>
<proteinExistence type="predicted"/>
<reference evidence="2 3" key="1">
    <citation type="submission" date="2010-02" db="EMBL/GenBank/DDBJ databases">
        <authorList>
            <person name="Weinstock G."/>
            <person name="Sodergren E."/>
            <person name="Clifton S."/>
            <person name="Fulton L."/>
            <person name="Fulton B."/>
            <person name="Courtney L."/>
            <person name="Fronick C."/>
            <person name="Harrison M."/>
            <person name="Strong C."/>
            <person name="Farmer C."/>
            <person name="Delahaunty K."/>
            <person name="Markovic C."/>
            <person name="Hall O."/>
            <person name="Minx P."/>
            <person name="Tomlinson C."/>
            <person name="Mitreva M."/>
            <person name="Nelson J."/>
            <person name="Hou S."/>
            <person name="Wollam A."/>
            <person name="Pepin K.H."/>
            <person name="Johnson M."/>
            <person name="Bhonagiri V."/>
            <person name="Zhang X."/>
            <person name="Suruliraj S."/>
            <person name="Warren W."/>
            <person name="Chinwalla A."/>
            <person name="Mardis E.R."/>
            <person name="Wilson R.K."/>
        </authorList>
    </citation>
    <scope>NUCLEOTIDE SEQUENCE [LARGE SCALE GENOMIC DNA]</scope>
    <source>
        <strain evidence="2 3">ATCC 23685</strain>
    </source>
</reference>
<dbReference type="InterPro" id="IPR030192">
    <property type="entry name" value="YbdG"/>
</dbReference>
<evidence type="ECO:0008006" key="4">
    <source>
        <dbReference type="Google" id="ProtNLM"/>
    </source>
</evidence>
<evidence type="ECO:0000313" key="2">
    <source>
        <dbReference type="EMBL" id="EFE21004.1"/>
    </source>
</evidence>
<keyword evidence="1" id="KW-0812">Transmembrane</keyword>
<feature type="transmembrane region" description="Helical" evidence="1">
    <location>
        <begin position="68"/>
        <end position="89"/>
    </location>
</feature>
<dbReference type="AlphaFoldDB" id="D4FB56"/>
<keyword evidence="1" id="KW-1133">Transmembrane helix</keyword>
<dbReference type="GO" id="GO:0071470">
    <property type="term" value="P:cellular response to osmotic stress"/>
    <property type="evidence" value="ECO:0007669"/>
    <property type="project" value="InterPro"/>
</dbReference>
<dbReference type="PANTHER" id="PTHR30414:SF0">
    <property type="entry name" value="MINICONDUCTANCE MECHANOSENSITIVE CHANNEL YBDG"/>
    <property type="match status" value="1"/>
</dbReference>
<evidence type="ECO:0000256" key="1">
    <source>
        <dbReference type="SAM" id="Phobius"/>
    </source>
</evidence>
<feature type="non-terminal residue" evidence="2">
    <location>
        <position position="123"/>
    </location>
</feature>
<protein>
    <recommendedName>
        <fullName evidence="4">Miniconductance mechanosensitive channel</fullName>
    </recommendedName>
</protein>
<gene>
    <name evidence="2" type="ORF">EDWATA_04027</name>
</gene>
<evidence type="ECO:0000313" key="3">
    <source>
        <dbReference type="Proteomes" id="UP000003692"/>
    </source>
</evidence>
<dbReference type="HOGENOM" id="CLU_149402_0_0_6"/>
<feature type="transmembrane region" description="Helical" evidence="1">
    <location>
        <begin position="95"/>
        <end position="119"/>
    </location>
</feature>
<dbReference type="Proteomes" id="UP000003692">
    <property type="component" value="Unassembled WGS sequence"/>
</dbReference>
<comment type="caution">
    <text evidence="2">The sequence shown here is derived from an EMBL/GenBank/DDBJ whole genome shotgun (WGS) entry which is preliminary data.</text>
</comment>
<accession>D4FB56</accession>
<name>D4FB56_EDWTA</name>
<feature type="transmembrane region" description="Helical" evidence="1">
    <location>
        <begin position="20"/>
        <end position="40"/>
    </location>
</feature>